<comment type="caution">
    <text evidence="10">The sequence shown here is derived from an EMBL/GenBank/DDBJ whole genome shotgun (WGS) entry which is preliminary data.</text>
</comment>
<comment type="catalytic activity">
    <reaction evidence="7 8">
        <text>2 pyruvate + H(+) = (2S)-2-acetolactate + CO2</text>
        <dbReference type="Rhea" id="RHEA:25249"/>
        <dbReference type="ChEBI" id="CHEBI:15361"/>
        <dbReference type="ChEBI" id="CHEBI:15378"/>
        <dbReference type="ChEBI" id="CHEBI:16526"/>
        <dbReference type="ChEBI" id="CHEBI:58476"/>
        <dbReference type="EC" id="2.2.1.6"/>
    </reaction>
</comment>
<dbReference type="InterPro" id="IPR045865">
    <property type="entry name" value="ACT-like_dom_sf"/>
</dbReference>
<dbReference type="GO" id="GO:0003984">
    <property type="term" value="F:acetolactate synthase activity"/>
    <property type="evidence" value="ECO:0007669"/>
    <property type="project" value="UniProtKB-UniRule"/>
</dbReference>
<dbReference type="Pfam" id="PF22629">
    <property type="entry name" value="ACT_AHAS_ss"/>
    <property type="match status" value="1"/>
</dbReference>
<dbReference type="InterPro" id="IPR054480">
    <property type="entry name" value="AHAS_small-like_ACT"/>
</dbReference>
<comment type="pathway">
    <text evidence="2 8">Amino-acid biosynthesis; L-valine biosynthesis; L-valine from pyruvate: step 1/4.</text>
</comment>
<dbReference type="GO" id="GO:0009097">
    <property type="term" value="P:isoleucine biosynthetic process"/>
    <property type="evidence" value="ECO:0007669"/>
    <property type="project" value="UniProtKB-UniRule"/>
</dbReference>
<evidence type="ECO:0000256" key="5">
    <source>
        <dbReference type="ARBA" id="ARBA00022605"/>
    </source>
</evidence>
<evidence type="ECO:0000256" key="4">
    <source>
        <dbReference type="ARBA" id="ARBA00011744"/>
    </source>
</evidence>
<sequence>MKAIMEKKAVNKTVICLMVENQPNVLARISSLVGRRSFNISTITASETNVSGITKITLVVNGDDENVLYQIIAQMKKLENVNEAYVLPDTNSLYRELLLVKIKATQEERSALHEMTEIYRGKVVGLNKESMIIELTGSPKKIDGFMGMLEEYDIIEVSRTGVTGMARDSSEEKHLTGI</sequence>
<keyword evidence="6 8" id="KW-0100">Branched-chain amino acid biosynthesis</keyword>
<evidence type="ECO:0000313" key="11">
    <source>
        <dbReference type="Proteomes" id="UP000287361"/>
    </source>
</evidence>
<dbReference type="NCBIfam" id="TIGR00119">
    <property type="entry name" value="acolac_sm"/>
    <property type="match status" value="1"/>
</dbReference>
<keyword evidence="8" id="KW-0808">Transferase</keyword>
<dbReference type="InterPro" id="IPR019455">
    <property type="entry name" value="Acetolactate_synth_ssu_C"/>
</dbReference>
<comment type="similarity">
    <text evidence="3 8">Belongs to the acetolactate synthase small subunit family.</text>
</comment>
<dbReference type="Gene3D" id="3.30.70.1150">
    <property type="entry name" value="ACT-like. Chain A, domain 2"/>
    <property type="match status" value="1"/>
</dbReference>
<evidence type="ECO:0000256" key="8">
    <source>
        <dbReference type="RuleBase" id="RU368092"/>
    </source>
</evidence>
<dbReference type="Proteomes" id="UP000287361">
    <property type="component" value="Unassembled WGS sequence"/>
</dbReference>
<evidence type="ECO:0000256" key="2">
    <source>
        <dbReference type="ARBA" id="ARBA00005025"/>
    </source>
</evidence>
<comment type="subunit">
    <text evidence="4 8">Dimer of large and small chains.</text>
</comment>
<dbReference type="PANTHER" id="PTHR30239">
    <property type="entry name" value="ACETOLACTATE SYNTHASE SMALL SUBUNIT"/>
    <property type="match status" value="1"/>
</dbReference>
<dbReference type="RefSeq" id="WP_016408280.1">
    <property type="nucleotide sequence ID" value="NZ_DAVZTY010000060.1"/>
</dbReference>
<dbReference type="PANTHER" id="PTHR30239:SF0">
    <property type="entry name" value="ACETOLACTATE SYNTHASE SMALL SUBUNIT 1, CHLOROPLASTIC"/>
    <property type="match status" value="1"/>
</dbReference>
<dbReference type="UniPathway" id="UPA00047">
    <property type="reaction ID" value="UER00055"/>
</dbReference>
<dbReference type="GeneID" id="86194439"/>
<reference evidence="10 11" key="1">
    <citation type="submission" date="2018-10" db="EMBL/GenBank/DDBJ databases">
        <title>Draft Genome Sequence of Anaerotignum sp. KCTC 15736.</title>
        <authorList>
            <person name="Choi S.H."/>
            <person name="Kim J.S."/>
            <person name="Kang S.W."/>
            <person name="Lee J.S."/>
            <person name="Park S.H."/>
        </authorList>
    </citation>
    <scope>NUCLEOTIDE SEQUENCE [LARGE SCALE GENOMIC DNA]</scope>
    <source>
        <strain evidence="10 11">KCTC 15736</strain>
    </source>
</reference>
<feature type="domain" description="ACT" evidence="9">
    <location>
        <begin position="14"/>
        <end position="91"/>
    </location>
</feature>
<evidence type="ECO:0000313" key="10">
    <source>
        <dbReference type="EMBL" id="GCB29784.1"/>
    </source>
</evidence>
<dbReference type="Pfam" id="PF10369">
    <property type="entry name" value="ALS_ss_C"/>
    <property type="match status" value="1"/>
</dbReference>
<evidence type="ECO:0000259" key="9">
    <source>
        <dbReference type="PROSITE" id="PS51671"/>
    </source>
</evidence>
<dbReference type="AlphaFoldDB" id="A0A401LEA6"/>
<keyword evidence="11" id="KW-1185">Reference proteome</keyword>
<gene>
    <name evidence="10" type="ORF">KGMB03357_14450</name>
</gene>
<dbReference type="GO" id="GO:0009099">
    <property type="term" value="P:L-valine biosynthetic process"/>
    <property type="evidence" value="ECO:0007669"/>
    <property type="project" value="UniProtKB-UniRule"/>
</dbReference>
<evidence type="ECO:0000256" key="1">
    <source>
        <dbReference type="ARBA" id="ARBA00004974"/>
    </source>
</evidence>
<comment type="function">
    <text evidence="8">Catalyzes the conversion of 2 pyruvate molecules into acetolactate in the first common step of the biosynthetic pathway of the branched-amino acids such as leucine, isoleucine, and valine.</text>
</comment>
<dbReference type="InterPro" id="IPR039557">
    <property type="entry name" value="AHAS_ACT"/>
</dbReference>
<dbReference type="EC" id="2.2.1.6" evidence="8"/>
<dbReference type="GO" id="GO:1990610">
    <property type="term" value="F:acetolactate synthase regulator activity"/>
    <property type="evidence" value="ECO:0007669"/>
    <property type="project" value="UniProtKB-UniRule"/>
</dbReference>
<evidence type="ECO:0000256" key="3">
    <source>
        <dbReference type="ARBA" id="ARBA00006341"/>
    </source>
</evidence>
<dbReference type="SUPFAM" id="SSF55021">
    <property type="entry name" value="ACT-like"/>
    <property type="match status" value="2"/>
</dbReference>
<dbReference type="PROSITE" id="PS51671">
    <property type="entry name" value="ACT"/>
    <property type="match status" value="1"/>
</dbReference>
<protein>
    <recommendedName>
        <fullName evidence="8">Acetolactate synthase small subunit</fullName>
        <shortName evidence="8">AHAS</shortName>
        <shortName evidence="8">ALS</shortName>
        <ecNumber evidence="8">2.2.1.6</ecNumber>
    </recommendedName>
    <alternativeName>
        <fullName evidence="8">Acetohydroxy-acid synthase small subunit</fullName>
    </alternativeName>
</protein>
<dbReference type="InterPro" id="IPR027271">
    <property type="entry name" value="Acetolactate_synth/TF_NikR_C"/>
</dbReference>
<organism evidence="10 11">
    <name type="scientific">Anaerotignum faecicola</name>
    <dbReference type="NCBI Taxonomy" id="2358141"/>
    <lineage>
        <taxon>Bacteria</taxon>
        <taxon>Bacillati</taxon>
        <taxon>Bacillota</taxon>
        <taxon>Clostridia</taxon>
        <taxon>Lachnospirales</taxon>
        <taxon>Anaerotignaceae</taxon>
        <taxon>Anaerotignum</taxon>
    </lineage>
</organism>
<keyword evidence="5 8" id="KW-0028">Amino-acid biosynthesis</keyword>
<comment type="pathway">
    <text evidence="1 8">Amino-acid biosynthesis; L-isoleucine biosynthesis; L-isoleucine from 2-oxobutanoate: step 1/4.</text>
</comment>
<accession>A0A401LEA6</accession>
<dbReference type="InterPro" id="IPR004789">
    <property type="entry name" value="Acetalactate_synth_ssu"/>
</dbReference>
<evidence type="ECO:0000256" key="6">
    <source>
        <dbReference type="ARBA" id="ARBA00023304"/>
    </source>
</evidence>
<dbReference type="CDD" id="cd04878">
    <property type="entry name" value="ACT_AHAS"/>
    <property type="match status" value="1"/>
</dbReference>
<dbReference type="GO" id="GO:0005829">
    <property type="term" value="C:cytosol"/>
    <property type="evidence" value="ECO:0007669"/>
    <property type="project" value="TreeGrafter"/>
</dbReference>
<name>A0A401LEA6_9FIRM</name>
<dbReference type="NCBIfam" id="NF008864">
    <property type="entry name" value="PRK11895.1"/>
    <property type="match status" value="1"/>
</dbReference>
<dbReference type="UniPathway" id="UPA00049">
    <property type="reaction ID" value="UER00059"/>
</dbReference>
<dbReference type="Gene3D" id="3.30.70.260">
    <property type="match status" value="1"/>
</dbReference>
<dbReference type="EMBL" id="BHVZ01000002">
    <property type="protein sequence ID" value="GCB29784.1"/>
    <property type="molecule type" value="Genomic_DNA"/>
</dbReference>
<dbReference type="InterPro" id="IPR002912">
    <property type="entry name" value="ACT_dom"/>
</dbReference>
<proteinExistence type="inferred from homology"/>
<evidence type="ECO:0000256" key="7">
    <source>
        <dbReference type="ARBA" id="ARBA00048670"/>
    </source>
</evidence>